<dbReference type="EMBL" id="VCAU01000036">
    <property type="protein sequence ID" value="KAF9889393.1"/>
    <property type="molecule type" value="Genomic_DNA"/>
</dbReference>
<evidence type="ECO:0000313" key="5">
    <source>
        <dbReference type="EMBL" id="KAF9889393.1"/>
    </source>
</evidence>
<evidence type="ECO:0000256" key="3">
    <source>
        <dbReference type="SAM" id="SignalP"/>
    </source>
</evidence>
<evidence type="ECO:0000259" key="4">
    <source>
        <dbReference type="Pfam" id="PF10342"/>
    </source>
</evidence>
<dbReference type="PANTHER" id="PTHR35185:SF1">
    <property type="entry name" value="UPF0619 GPI-ANCHORED MEMBRANE PROTEIN C1322.10"/>
    <property type="match status" value="1"/>
</dbReference>
<feature type="chain" id="PRO_5041918485" description="Yeast cell wall synthesis Kre9/Knh1-like N-terminal domain-containing protein" evidence="3">
    <location>
        <begin position="18"/>
        <end position="165"/>
    </location>
</feature>
<organism evidence="5 6">
    <name type="scientific">Aspergillus nanangensis</name>
    <dbReference type="NCBI Taxonomy" id="2582783"/>
    <lineage>
        <taxon>Eukaryota</taxon>
        <taxon>Fungi</taxon>
        <taxon>Dikarya</taxon>
        <taxon>Ascomycota</taxon>
        <taxon>Pezizomycotina</taxon>
        <taxon>Eurotiomycetes</taxon>
        <taxon>Eurotiomycetidae</taxon>
        <taxon>Eurotiales</taxon>
        <taxon>Aspergillaceae</taxon>
        <taxon>Aspergillus</taxon>
        <taxon>Aspergillus subgen. Circumdati</taxon>
    </lineage>
</organism>
<feature type="signal peptide" evidence="3">
    <location>
        <begin position="1"/>
        <end position="17"/>
    </location>
</feature>
<dbReference type="InterPro" id="IPR052479">
    <property type="entry name" value="GPI-anchor_Adhesion_Reg"/>
</dbReference>
<keyword evidence="1 3" id="KW-0732">Signal</keyword>
<feature type="domain" description="Yeast cell wall synthesis Kre9/Knh1-like N-terminal" evidence="4">
    <location>
        <begin position="22"/>
        <end position="112"/>
    </location>
</feature>
<reference evidence="5" key="1">
    <citation type="journal article" date="2019" name="Beilstein J. Org. Chem.">
        <title>Nanangenines: drimane sesquiterpenoids as the dominant metabolite cohort of a novel Australian fungus, Aspergillus nanangensis.</title>
        <authorList>
            <person name="Lacey H.J."/>
            <person name="Gilchrist C.L.M."/>
            <person name="Crombie A."/>
            <person name="Kalaitzis J.A."/>
            <person name="Vuong D."/>
            <person name="Rutledge P.J."/>
            <person name="Turner P."/>
            <person name="Pitt J.I."/>
            <person name="Lacey E."/>
            <person name="Chooi Y.H."/>
            <person name="Piggott A.M."/>
        </authorList>
    </citation>
    <scope>NUCLEOTIDE SEQUENCE</scope>
    <source>
        <strain evidence="5">MST-FP2251</strain>
    </source>
</reference>
<sequence length="165" mass="17403">MRFNIVSIVAFVASTMALTVTNPRQNAQVDLSKPLDIKWRSVEGDADTVTLELVNMAGNHVNKKLADVKTSVGHYKVDKVWDIPTSEGYQINVLANNSRNTGILAQSQQFNVTKVADPPKTSTASHASATTEAAPEPTHSTGGSAALAIPAAGGSLLMGLFALMV</sequence>
<dbReference type="Proteomes" id="UP001194746">
    <property type="component" value="Unassembled WGS sequence"/>
</dbReference>
<gene>
    <name evidence="5" type="ORF">FE257_007294</name>
</gene>
<dbReference type="InterPro" id="IPR018466">
    <property type="entry name" value="Kre9/Knh1-like_N"/>
</dbReference>
<accession>A0AAD4GVE7</accession>
<reference evidence="5" key="2">
    <citation type="submission" date="2020-02" db="EMBL/GenBank/DDBJ databases">
        <authorList>
            <person name="Gilchrist C.L.M."/>
            <person name="Chooi Y.-H."/>
        </authorList>
    </citation>
    <scope>NUCLEOTIDE SEQUENCE</scope>
    <source>
        <strain evidence="5">MST-FP2251</strain>
    </source>
</reference>
<dbReference type="PANTHER" id="PTHR35185">
    <property type="entry name" value="SERINE/THREONINE-RICH PROTEIN ADG2-RELATED"/>
    <property type="match status" value="1"/>
</dbReference>
<dbReference type="AlphaFoldDB" id="A0AAD4GVE7"/>
<evidence type="ECO:0000313" key="6">
    <source>
        <dbReference type="Proteomes" id="UP001194746"/>
    </source>
</evidence>
<evidence type="ECO:0000256" key="1">
    <source>
        <dbReference type="ARBA" id="ARBA00022729"/>
    </source>
</evidence>
<keyword evidence="6" id="KW-1185">Reference proteome</keyword>
<name>A0AAD4GVE7_ASPNN</name>
<feature type="compositionally biased region" description="Low complexity" evidence="2">
    <location>
        <begin position="121"/>
        <end position="141"/>
    </location>
</feature>
<comment type="caution">
    <text evidence="5">The sequence shown here is derived from an EMBL/GenBank/DDBJ whole genome shotgun (WGS) entry which is preliminary data.</text>
</comment>
<evidence type="ECO:0000256" key="2">
    <source>
        <dbReference type="SAM" id="MobiDB-lite"/>
    </source>
</evidence>
<dbReference type="Pfam" id="PF10342">
    <property type="entry name" value="Kre9_KNH"/>
    <property type="match status" value="1"/>
</dbReference>
<protein>
    <recommendedName>
        <fullName evidence="4">Yeast cell wall synthesis Kre9/Knh1-like N-terminal domain-containing protein</fullName>
    </recommendedName>
</protein>
<feature type="region of interest" description="Disordered" evidence="2">
    <location>
        <begin position="115"/>
        <end position="143"/>
    </location>
</feature>
<proteinExistence type="predicted"/>